<dbReference type="EMBL" id="JAIRBT010000012">
    <property type="protein sequence ID" value="MBZ6066677.1"/>
    <property type="molecule type" value="Genomic_DNA"/>
</dbReference>
<feature type="transmembrane region" description="Helical" evidence="5">
    <location>
        <begin position="12"/>
        <end position="32"/>
    </location>
</feature>
<evidence type="ECO:0000259" key="7">
    <source>
        <dbReference type="PROSITE" id="PS50885"/>
    </source>
</evidence>
<dbReference type="PANTHER" id="PTHR32089">
    <property type="entry name" value="METHYL-ACCEPTING CHEMOTAXIS PROTEIN MCPB"/>
    <property type="match status" value="1"/>
</dbReference>
<dbReference type="PANTHER" id="PTHR32089:SF120">
    <property type="entry name" value="METHYL-ACCEPTING CHEMOTAXIS PROTEIN TLPQ"/>
    <property type="match status" value="1"/>
</dbReference>
<dbReference type="Proteomes" id="UP000774958">
    <property type="component" value="Unassembled WGS sequence"/>
</dbReference>
<keyword evidence="5" id="KW-1133">Transmembrane helix</keyword>
<keyword evidence="2 4" id="KW-0807">Transducer</keyword>
<keyword evidence="9" id="KW-1185">Reference proteome</keyword>
<dbReference type="InterPro" id="IPR024478">
    <property type="entry name" value="HlyB_4HB_MCP"/>
</dbReference>
<evidence type="ECO:0000256" key="3">
    <source>
        <dbReference type="ARBA" id="ARBA00029447"/>
    </source>
</evidence>
<evidence type="ECO:0000313" key="8">
    <source>
        <dbReference type="EMBL" id="MBZ6066677.1"/>
    </source>
</evidence>
<comment type="caution">
    <text evidence="8">The sequence shown here is derived from an EMBL/GenBank/DDBJ whole genome shotgun (WGS) entry which is preliminary data.</text>
</comment>
<reference evidence="8 9" key="1">
    <citation type="submission" date="2021-09" db="EMBL/GenBank/DDBJ databases">
        <title>Aeromonas schubertii isolated from Asian sea bass.</title>
        <authorList>
            <person name="Pinpimai K."/>
        </authorList>
    </citation>
    <scope>NUCLEOTIDE SEQUENCE [LARGE SCALE GENOMIC DNA]</scope>
    <source>
        <strain evidence="8 9">CHULA2021a</strain>
    </source>
</reference>
<evidence type="ECO:0000256" key="1">
    <source>
        <dbReference type="ARBA" id="ARBA00004370"/>
    </source>
</evidence>
<feature type="domain" description="Methyl-accepting transducer" evidence="6">
    <location>
        <begin position="278"/>
        <end position="514"/>
    </location>
</feature>
<sequence>MTTHSMTIGKKLTAAFAVLGLIVTLIGSFSLYEFSYMNGAALRFTDSILPAVNRTNAIGESIRDLRRYQLGLFLVLDDAAKTREYGAEADKYRLQIERQLSDHDKTIWATDVEERRVFETVKADWQRYSALYARVQQLVGQQPQVAEDLFLDEGIPLFKALASSVSELVQINHGYAKGARSEVIDAYESARWSVSVALLVALALVVVLSLVLTRQIRDPLIMLARHTQRIAAGELGRGELQQWLKEGRFQRDELGQLGQGVDRMQHSLAELVNEIAGSVAQLSSAVEEVSAISEQSAKGMAQQQGEISQVATAMNEMQSTVNEVARNTADAMSAAKGASRTSHSGNQVVRSAIGSIEAVSDRIEQAGAVVLQLEQESGNITMVLDVIREIAGQTNLLALNAAIEAARAGEQGRGFAVVADEVRSLAQRTQDSTAEISKMIELLQSRAAEAGSAMQVSREQMQESVALARDAGQSIDTINGAVVQITDMNTLIATATEEQNAVTEDLNRSIVSIHNAADENAQGAQQIAAACGELSRLATSLHHLAQRFTL</sequence>
<dbReference type="PROSITE" id="PS50111">
    <property type="entry name" value="CHEMOTAXIS_TRANSDUC_2"/>
    <property type="match status" value="1"/>
</dbReference>
<protein>
    <submittedName>
        <fullName evidence="8">Methyl-accepting chemotaxis protein</fullName>
    </submittedName>
</protein>
<dbReference type="SUPFAM" id="SSF58104">
    <property type="entry name" value="Methyl-accepting chemotaxis protein (MCP) signaling domain"/>
    <property type="match status" value="1"/>
</dbReference>
<accession>A0ABS7VBA8</accession>
<dbReference type="SMART" id="SM00304">
    <property type="entry name" value="HAMP"/>
    <property type="match status" value="2"/>
</dbReference>
<evidence type="ECO:0000256" key="5">
    <source>
        <dbReference type="SAM" id="Phobius"/>
    </source>
</evidence>
<dbReference type="Pfam" id="PF12729">
    <property type="entry name" value="4HB_MCP_1"/>
    <property type="match status" value="1"/>
</dbReference>
<feature type="domain" description="HAMP" evidence="7">
    <location>
        <begin position="214"/>
        <end position="273"/>
    </location>
</feature>
<dbReference type="CDD" id="cd11386">
    <property type="entry name" value="MCP_signal"/>
    <property type="match status" value="1"/>
</dbReference>
<evidence type="ECO:0000259" key="6">
    <source>
        <dbReference type="PROSITE" id="PS50111"/>
    </source>
</evidence>
<organism evidence="8 9">
    <name type="scientific">Aeromonas schubertii</name>
    <dbReference type="NCBI Taxonomy" id="652"/>
    <lineage>
        <taxon>Bacteria</taxon>
        <taxon>Pseudomonadati</taxon>
        <taxon>Pseudomonadota</taxon>
        <taxon>Gammaproteobacteria</taxon>
        <taxon>Aeromonadales</taxon>
        <taxon>Aeromonadaceae</taxon>
        <taxon>Aeromonas</taxon>
    </lineage>
</organism>
<evidence type="ECO:0000256" key="2">
    <source>
        <dbReference type="ARBA" id="ARBA00023224"/>
    </source>
</evidence>
<feature type="transmembrane region" description="Helical" evidence="5">
    <location>
        <begin position="192"/>
        <end position="212"/>
    </location>
</feature>
<keyword evidence="5" id="KW-0472">Membrane</keyword>
<comment type="similarity">
    <text evidence="3">Belongs to the methyl-accepting chemotaxis (MCP) protein family.</text>
</comment>
<dbReference type="InterPro" id="IPR003660">
    <property type="entry name" value="HAMP_dom"/>
</dbReference>
<dbReference type="SMART" id="SM00283">
    <property type="entry name" value="MA"/>
    <property type="match status" value="1"/>
</dbReference>
<dbReference type="Gene3D" id="1.10.287.950">
    <property type="entry name" value="Methyl-accepting chemotaxis protein"/>
    <property type="match status" value="1"/>
</dbReference>
<dbReference type="Pfam" id="PF00672">
    <property type="entry name" value="HAMP"/>
    <property type="match status" value="1"/>
</dbReference>
<dbReference type="InterPro" id="IPR004089">
    <property type="entry name" value="MCPsignal_dom"/>
</dbReference>
<dbReference type="RefSeq" id="WP_050666243.1">
    <property type="nucleotide sequence ID" value="NZ_CDDB01000047.1"/>
</dbReference>
<gene>
    <name evidence="8" type="ORF">LA374_10720</name>
</gene>
<dbReference type="CDD" id="cd06225">
    <property type="entry name" value="HAMP"/>
    <property type="match status" value="1"/>
</dbReference>
<dbReference type="PROSITE" id="PS50885">
    <property type="entry name" value="HAMP"/>
    <property type="match status" value="1"/>
</dbReference>
<comment type="subcellular location">
    <subcellularLocation>
        <location evidence="1">Membrane</location>
    </subcellularLocation>
</comment>
<evidence type="ECO:0000313" key="9">
    <source>
        <dbReference type="Proteomes" id="UP000774958"/>
    </source>
</evidence>
<keyword evidence="5" id="KW-0812">Transmembrane</keyword>
<name>A0ABS7VBA8_9GAMM</name>
<evidence type="ECO:0000256" key="4">
    <source>
        <dbReference type="PROSITE-ProRule" id="PRU00284"/>
    </source>
</evidence>
<dbReference type="Pfam" id="PF00015">
    <property type="entry name" value="MCPsignal"/>
    <property type="match status" value="1"/>
</dbReference>
<proteinExistence type="inferred from homology"/>